<dbReference type="RefSeq" id="WP_181751802.1">
    <property type="nucleotide sequence ID" value="NZ_JACEIQ010000008.1"/>
</dbReference>
<dbReference type="Proteomes" id="UP000535491">
    <property type="component" value="Unassembled WGS sequence"/>
</dbReference>
<evidence type="ECO:0000313" key="2">
    <source>
        <dbReference type="Proteomes" id="UP000535491"/>
    </source>
</evidence>
<evidence type="ECO:0000313" key="1">
    <source>
        <dbReference type="EMBL" id="MBA4494560.1"/>
    </source>
</evidence>
<keyword evidence="2" id="KW-1185">Reference proteome</keyword>
<comment type="caution">
    <text evidence="1">The sequence shown here is derived from an EMBL/GenBank/DDBJ whole genome shotgun (WGS) entry which is preliminary data.</text>
</comment>
<reference evidence="1 2" key="1">
    <citation type="submission" date="2020-07" db="EMBL/GenBank/DDBJ databases">
        <authorList>
            <person name="Feng H."/>
        </authorList>
    </citation>
    <scope>NUCLEOTIDE SEQUENCE [LARGE SCALE GENOMIC DNA]</scope>
    <source>
        <strain evidence="2">s-10</strain>
    </source>
</reference>
<accession>A0A7W1WR57</accession>
<dbReference type="AlphaFoldDB" id="A0A7W1WR57"/>
<protein>
    <submittedName>
        <fullName evidence="1">Uncharacterized protein</fullName>
    </submittedName>
</protein>
<dbReference type="EMBL" id="JACEIQ010000008">
    <property type="protein sequence ID" value="MBA4494560.1"/>
    <property type="molecule type" value="Genomic_DNA"/>
</dbReference>
<name>A0A7W1WR57_9BACL</name>
<organism evidence="1 2">
    <name type="scientific">Paenactinomyces guangxiensis</name>
    <dbReference type="NCBI Taxonomy" id="1490290"/>
    <lineage>
        <taxon>Bacteria</taxon>
        <taxon>Bacillati</taxon>
        <taxon>Bacillota</taxon>
        <taxon>Bacilli</taxon>
        <taxon>Bacillales</taxon>
        <taxon>Thermoactinomycetaceae</taxon>
        <taxon>Paenactinomyces</taxon>
    </lineage>
</organism>
<gene>
    <name evidence="1" type="ORF">H1191_09610</name>
</gene>
<proteinExistence type="predicted"/>
<sequence length="64" mass="7661">MTTVVSSAPIAKEYYYHLLEASYQRAKRILEEMEQAPEKYSPEKMRETIAYVSHLKKEMEEYKI</sequence>